<feature type="transmembrane region" description="Helical" evidence="19">
    <location>
        <begin position="47"/>
        <end position="65"/>
    </location>
</feature>
<keyword evidence="10 18" id="KW-0808">Transferase</keyword>
<comment type="pathway">
    <text evidence="3 18">Phospholipid metabolism; CDP-diacylglycerol biosynthesis; CDP-diacylglycerol from sn-glycerol 3-phosphate: step 3/3.</text>
</comment>
<evidence type="ECO:0000256" key="1">
    <source>
        <dbReference type="ARBA" id="ARBA00001698"/>
    </source>
</evidence>
<dbReference type="EC" id="2.7.7.41" evidence="6 18"/>
<dbReference type="GO" id="GO:0005886">
    <property type="term" value="C:plasma membrane"/>
    <property type="evidence" value="ECO:0007669"/>
    <property type="project" value="UniProtKB-SubCell"/>
</dbReference>
<evidence type="ECO:0000256" key="9">
    <source>
        <dbReference type="ARBA" id="ARBA00022516"/>
    </source>
</evidence>
<comment type="catalytic activity">
    <reaction evidence="1 18">
        <text>a 1,2-diacyl-sn-glycero-3-phosphate + CTP + H(+) = a CDP-1,2-diacyl-sn-glycerol + diphosphate</text>
        <dbReference type="Rhea" id="RHEA:16229"/>
        <dbReference type="ChEBI" id="CHEBI:15378"/>
        <dbReference type="ChEBI" id="CHEBI:33019"/>
        <dbReference type="ChEBI" id="CHEBI:37563"/>
        <dbReference type="ChEBI" id="CHEBI:58332"/>
        <dbReference type="ChEBI" id="CHEBI:58608"/>
        <dbReference type="EC" id="2.7.7.41"/>
    </reaction>
</comment>
<keyword evidence="21" id="KW-1185">Reference proteome</keyword>
<comment type="similarity">
    <text evidence="5 18">Belongs to the CDS family.</text>
</comment>
<keyword evidence="16" id="KW-0594">Phospholipid biosynthesis</keyword>
<evidence type="ECO:0000256" key="8">
    <source>
        <dbReference type="ARBA" id="ARBA00022475"/>
    </source>
</evidence>
<evidence type="ECO:0000256" key="15">
    <source>
        <dbReference type="ARBA" id="ARBA00023136"/>
    </source>
</evidence>
<dbReference type="EMBL" id="LPXN01000118">
    <property type="protein sequence ID" value="KZD07187.1"/>
    <property type="molecule type" value="Genomic_DNA"/>
</dbReference>
<dbReference type="STRING" id="580166.AUP43_10330"/>
<dbReference type="UniPathway" id="UPA00557">
    <property type="reaction ID" value="UER00614"/>
</dbReference>
<dbReference type="InterPro" id="IPR000374">
    <property type="entry name" value="PC_trans"/>
</dbReference>
<evidence type="ECO:0000256" key="13">
    <source>
        <dbReference type="ARBA" id="ARBA00022989"/>
    </source>
</evidence>
<evidence type="ECO:0000313" key="21">
    <source>
        <dbReference type="Proteomes" id="UP000076400"/>
    </source>
</evidence>
<protein>
    <recommendedName>
        <fullName evidence="7 18">Phosphatidate cytidylyltransferase</fullName>
        <ecNumber evidence="6 18">2.7.7.41</ecNumber>
    </recommendedName>
</protein>
<evidence type="ECO:0000313" key="20">
    <source>
        <dbReference type="EMBL" id="KZD07187.1"/>
    </source>
</evidence>
<keyword evidence="9" id="KW-0444">Lipid biosynthesis</keyword>
<dbReference type="PANTHER" id="PTHR46382:SF1">
    <property type="entry name" value="PHOSPHATIDATE CYTIDYLYLTRANSFERASE"/>
    <property type="match status" value="1"/>
</dbReference>
<evidence type="ECO:0000256" key="16">
    <source>
        <dbReference type="ARBA" id="ARBA00023209"/>
    </source>
</evidence>
<evidence type="ECO:0000256" key="4">
    <source>
        <dbReference type="ARBA" id="ARBA00005189"/>
    </source>
</evidence>
<comment type="caution">
    <text evidence="20">The sequence shown here is derived from an EMBL/GenBank/DDBJ whole genome shotgun (WGS) entry which is preliminary data.</text>
</comment>
<comment type="pathway">
    <text evidence="4">Lipid metabolism.</text>
</comment>
<gene>
    <name evidence="20" type="ORF">AUP43_10330</name>
</gene>
<comment type="subcellular location">
    <subcellularLocation>
        <location evidence="2">Cell membrane</location>
        <topology evidence="2">Multi-pass membrane protein</topology>
    </subcellularLocation>
</comment>
<keyword evidence="12 18" id="KW-0548">Nucleotidyltransferase</keyword>
<dbReference type="PROSITE" id="PS01315">
    <property type="entry name" value="CDS"/>
    <property type="match status" value="1"/>
</dbReference>
<name>A0A154W157_9PROT</name>
<evidence type="ECO:0000256" key="5">
    <source>
        <dbReference type="ARBA" id="ARBA00010185"/>
    </source>
</evidence>
<accession>A0A154W157</accession>
<evidence type="ECO:0000256" key="11">
    <source>
        <dbReference type="ARBA" id="ARBA00022692"/>
    </source>
</evidence>
<evidence type="ECO:0000256" key="17">
    <source>
        <dbReference type="ARBA" id="ARBA00023264"/>
    </source>
</evidence>
<dbReference type="GO" id="GO:0004605">
    <property type="term" value="F:phosphatidate cytidylyltransferase activity"/>
    <property type="evidence" value="ECO:0007669"/>
    <property type="project" value="UniProtKB-EC"/>
</dbReference>
<proteinExistence type="inferred from homology"/>
<evidence type="ECO:0000256" key="10">
    <source>
        <dbReference type="ARBA" id="ARBA00022679"/>
    </source>
</evidence>
<evidence type="ECO:0000256" key="18">
    <source>
        <dbReference type="RuleBase" id="RU003938"/>
    </source>
</evidence>
<evidence type="ECO:0000256" key="7">
    <source>
        <dbReference type="ARBA" id="ARBA00019373"/>
    </source>
</evidence>
<evidence type="ECO:0000256" key="3">
    <source>
        <dbReference type="ARBA" id="ARBA00005119"/>
    </source>
</evidence>
<keyword evidence="15 19" id="KW-0472">Membrane</keyword>
<feature type="transmembrane region" description="Helical" evidence="19">
    <location>
        <begin position="85"/>
        <end position="107"/>
    </location>
</feature>
<dbReference type="GO" id="GO:0016024">
    <property type="term" value="P:CDP-diacylglycerol biosynthetic process"/>
    <property type="evidence" value="ECO:0007669"/>
    <property type="project" value="UniProtKB-UniPathway"/>
</dbReference>
<feature type="transmembrane region" description="Helical" evidence="19">
    <location>
        <begin position="20"/>
        <end position="40"/>
    </location>
</feature>
<feature type="transmembrane region" description="Helical" evidence="19">
    <location>
        <begin position="184"/>
        <end position="204"/>
    </location>
</feature>
<feature type="transmembrane region" description="Helical" evidence="19">
    <location>
        <begin position="119"/>
        <end position="138"/>
    </location>
</feature>
<dbReference type="Proteomes" id="UP000076400">
    <property type="component" value="Unassembled WGS sequence"/>
</dbReference>
<evidence type="ECO:0000256" key="12">
    <source>
        <dbReference type="ARBA" id="ARBA00022695"/>
    </source>
</evidence>
<dbReference type="AlphaFoldDB" id="A0A154W157"/>
<dbReference type="PANTHER" id="PTHR46382">
    <property type="entry name" value="PHOSPHATIDATE CYTIDYLYLTRANSFERASE"/>
    <property type="match status" value="1"/>
</dbReference>
<evidence type="ECO:0000256" key="6">
    <source>
        <dbReference type="ARBA" id="ARBA00012487"/>
    </source>
</evidence>
<evidence type="ECO:0000256" key="2">
    <source>
        <dbReference type="ARBA" id="ARBA00004651"/>
    </source>
</evidence>
<keyword evidence="17" id="KW-1208">Phospholipid metabolism</keyword>
<keyword evidence="8" id="KW-1003">Cell membrane</keyword>
<keyword evidence="13 19" id="KW-1133">Transmembrane helix</keyword>
<reference evidence="20 21" key="1">
    <citation type="submission" date="2015-12" db="EMBL/GenBank/DDBJ databases">
        <title>Genome sequence of Oceanibaculum pacificum MCCC 1A02656.</title>
        <authorList>
            <person name="Lu L."/>
            <person name="Lai Q."/>
            <person name="Shao Z."/>
            <person name="Qian P."/>
        </authorList>
    </citation>
    <scope>NUCLEOTIDE SEQUENCE [LARGE SCALE GENOMIC DNA]</scope>
    <source>
        <strain evidence="20 21">MCCC 1A02656</strain>
    </source>
</reference>
<sequence length="282" mass="29398">MVRPLADPLALTPKSSYAELPLRIVSAILIAPPAVAAIWLGTPYIEMVVLAAVFMMAVEWARLVGHDRNPWLIGAMTAGAPQPVIGYFFGGFDIAAILTAILFLAMLVMAKIAKLPRGLWLAAGIPVIVLPAISLLFIRNDPMGVQTALWLVAVIAATDIGAYFSGRTIGGPKLAPRISPKKTWAGLIGGMLSAALVGTATILLIGEGDIPLIAVVSAIMAVVAQMGDLSESAVKRHFGVKDSGAIIPGHGGLFDRLDGFITSLPTIALATALSGASVLQWH</sequence>
<keyword evidence="14" id="KW-0443">Lipid metabolism</keyword>
<evidence type="ECO:0000256" key="14">
    <source>
        <dbReference type="ARBA" id="ARBA00023098"/>
    </source>
</evidence>
<keyword evidence="11 18" id="KW-0812">Transmembrane</keyword>
<organism evidence="20 21">
    <name type="scientific">Oceanibaculum pacificum</name>
    <dbReference type="NCBI Taxonomy" id="580166"/>
    <lineage>
        <taxon>Bacteria</taxon>
        <taxon>Pseudomonadati</taxon>
        <taxon>Pseudomonadota</taxon>
        <taxon>Alphaproteobacteria</taxon>
        <taxon>Rhodospirillales</taxon>
        <taxon>Oceanibaculaceae</taxon>
        <taxon>Oceanibaculum</taxon>
    </lineage>
</organism>
<dbReference type="Pfam" id="PF01148">
    <property type="entry name" value="CTP_transf_1"/>
    <property type="match status" value="1"/>
</dbReference>
<feature type="transmembrane region" description="Helical" evidence="19">
    <location>
        <begin position="144"/>
        <end position="164"/>
    </location>
</feature>
<evidence type="ECO:0000256" key="19">
    <source>
        <dbReference type="SAM" id="Phobius"/>
    </source>
</evidence>